<sequence length="447" mass="51141">MLTAEQVEDCIHECGDDISLEDIHLYYIYLTRLEPSEKTNQPMIKLQSLAANNYGEDKIPGFYRIPILGPPPPSNTVHPPNTNKNSIPITFYLELTSPINQSTDVNMEQTQASSTNEIEIHSIADDSKKSAPNVFGYLKKTANHKLILQRIIDFKKISCRTKPSGEFLQLFCKTEKDHRDLTEYLDTHKLEYFVIPSQAEKLTKVVIRGMYIDTTCEEIHEELTKRNYRIQKVHQLKKFRTKAPMPLFQVQLLPSENLQNIYSETTLLYYIITVVKYERKTIGQCFHCQSFAHTASKCRMNVKCAICAESHDSRELAHKKNLENPKKKCANCGGPHTASYRGCPNYPKINNNAVKKGYSYAVATRSNNTQRILHPATHHTTSTANNQRNEFPNANSEKEDYSNVFRLLNYLKSIIQAIPNVKNLLNALDNESNTGNKFFLFAEALNK</sequence>
<dbReference type="Pfam" id="PF07530">
    <property type="entry name" value="PRE_C2HC"/>
    <property type="match status" value="1"/>
</dbReference>
<keyword evidence="3" id="KW-1185">Reference proteome</keyword>
<organism evidence="2 3">
    <name type="scientific">Araneus ventricosus</name>
    <name type="common">Orbweaver spider</name>
    <name type="synonym">Epeira ventricosa</name>
    <dbReference type="NCBI Taxonomy" id="182803"/>
    <lineage>
        <taxon>Eukaryota</taxon>
        <taxon>Metazoa</taxon>
        <taxon>Ecdysozoa</taxon>
        <taxon>Arthropoda</taxon>
        <taxon>Chelicerata</taxon>
        <taxon>Arachnida</taxon>
        <taxon>Araneae</taxon>
        <taxon>Araneomorphae</taxon>
        <taxon>Entelegynae</taxon>
        <taxon>Araneoidea</taxon>
        <taxon>Araneidae</taxon>
        <taxon>Araneus</taxon>
    </lineage>
</organism>
<protein>
    <recommendedName>
        <fullName evidence="1">Pre-C2HC domain-containing protein</fullName>
    </recommendedName>
</protein>
<dbReference type="EMBL" id="BGPR01064911">
    <property type="protein sequence ID" value="GBO39810.1"/>
    <property type="molecule type" value="Genomic_DNA"/>
</dbReference>
<dbReference type="Proteomes" id="UP000499080">
    <property type="component" value="Unassembled WGS sequence"/>
</dbReference>
<evidence type="ECO:0000313" key="2">
    <source>
        <dbReference type="EMBL" id="GBO39810.1"/>
    </source>
</evidence>
<comment type="caution">
    <text evidence="2">The sequence shown here is derived from an EMBL/GenBank/DDBJ whole genome shotgun (WGS) entry which is preliminary data.</text>
</comment>
<name>A0A4Y2WTM4_ARAVE</name>
<proteinExistence type="predicted"/>
<dbReference type="AlphaFoldDB" id="A0A4Y2WTM4"/>
<evidence type="ECO:0000259" key="1">
    <source>
        <dbReference type="Pfam" id="PF07530"/>
    </source>
</evidence>
<reference evidence="2 3" key="1">
    <citation type="journal article" date="2019" name="Sci. Rep.">
        <title>Orb-weaving spider Araneus ventricosus genome elucidates the spidroin gene catalogue.</title>
        <authorList>
            <person name="Kono N."/>
            <person name="Nakamura H."/>
            <person name="Ohtoshi R."/>
            <person name="Moran D.A.P."/>
            <person name="Shinohara A."/>
            <person name="Yoshida Y."/>
            <person name="Fujiwara M."/>
            <person name="Mori M."/>
            <person name="Tomita M."/>
            <person name="Arakawa K."/>
        </authorList>
    </citation>
    <scope>NUCLEOTIDE SEQUENCE [LARGE SCALE GENOMIC DNA]</scope>
</reference>
<gene>
    <name evidence="2" type="ORF">AVEN_226879_1</name>
</gene>
<dbReference type="OrthoDB" id="8123891at2759"/>
<dbReference type="InterPro" id="IPR006579">
    <property type="entry name" value="Pre_C2HC_dom"/>
</dbReference>
<evidence type="ECO:0000313" key="3">
    <source>
        <dbReference type="Proteomes" id="UP000499080"/>
    </source>
</evidence>
<accession>A0A4Y2WTM4</accession>
<feature type="domain" description="Pre-C2HC" evidence="1">
    <location>
        <begin position="216"/>
        <end position="274"/>
    </location>
</feature>